<dbReference type="NCBIfam" id="NF009793">
    <property type="entry name" value="PRK13285.1-1"/>
    <property type="match status" value="1"/>
</dbReference>
<dbReference type="GO" id="GO:0044780">
    <property type="term" value="P:bacterial-type flagellum assembly"/>
    <property type="evidence" value="ECO:0007669"/>
    <property type="project" value="UniProtKB-UniRule"/>
</dbReference>
<keyword evidence="2 4" id="KW-1005">Bacterial flagellum biogenesis</keyword>
<keyword evidence="6" id="KW-0969">Cilium</keyword>
<dbReference type="EMBL" id="FPAI01000016">
    <property type="protein sequence ID" value="SFS90184.1"/>
    <property type="molecule type" value="Genomic_DNA"/>
</dbReference>
<keyword evidence="6" id="KW-0966">Cell projection</keyword>
<evidence type="ECO:0000256" key="1">
    <source>
        <dbReference type="ARBA" id="ARBA00022490"/>
    </source>
</evidence>
<dbReference type="PANTHER" id="PTHR39190">
    <property type="entry name" value="FLAGELLAR ASSEMBLY FACTOR FLIW"/>
    <property type="match status" value="1"/>
</dbReference>
<evidence type="ECO:0000256" key="4">
    <source>
        <dbReference type="HAMAP-Rule" id="MF_01185"/>
    </source>
</evidence>
<dbReference type="Proteomes" id="UP000199139">
    <property type="component" value="Unassembled WGS sequence"/>
</dbReference>
<sequence length="148" mass="17225">MKINTSYFEEVEIDSKEVIYFEQGLPGFLNEKEFVLLSFDEPLAFQVLQSINTGELAFIVVFPFDFNKEYKVDLNDQILEQLKIETEDDVLILSIVTLKDHLNNSTANLQAPIIINRHSHLGKQYIMHQSNYSTKEYIFNSSIVKEEK</sequence>
<dbReference type="RefSeq" id="WP_062321992.1">
    <property type="nucleotide sequence ID" value="NZ_BJWJ01000016.1"/>
</dbReference>
<dbReference type="Proteomes" id="UP000321773">
    <property type="component" value="Unassembled WGS sequence"/>
</dbReference>
<evidence type="ECO:0000256" key="2">
    <source>
        <dbReference type="ARBA" id="ARBA00022795"/>
    </source>
</evidence>
<dbReference type="GO" id="GO:0006417">
    <property type="term" value="P:regulation of translation"/>
    <property type="evidence" value="ECO:0007669"/>
    <property type="project" value="UniProtKB-KW"/>
</dbReference>
<comment type="subunit">
    <text evidence="4">Interacts with translational regulator CsrA and flagellin(s).</text>
</comment>
<dbReference type="GO" id="GO:0005737">
    <property type="term" value="C:cytoplasm"/>
    <property type="evidence" value="ECO:0007669"/>
    <property type="project" value="UniProtKB-SubCell"/>
</dbReference>
<dbReference type="Pfam" id="PF02623">
    <property type="entry name" value="FliW"/>
    <property type="match status" value="1"/>
</dbReference>
<evidence type="ECO:0000313" key="8">
    <source>
        <dbReference type="Proteomes" id="UP000321773"/>
    </source>
</evidence>
<keyword evidence="6" id="KW-0282">Flagellum</keyword>
<dbReference type="Gene3D" id="2.30.290.10">
    <property type="entry name" value="BH3618-like"/>
    <property type="match status" value="1"/>
</dbReference>
<evidence type="ECO:0000313" key="7">
    <source>
        <dbReference type="Proteomes" id="UP000199139"/>
    </source>
</evidence>
<keyword evidence="8" id="KW-1185">Reference proteome</keyword>
<dbReference type="HAMAP" id="MF_01185">
    <property type="entry name" value="FliW"/>
    <property type="match status" value="1"/>
</dbReference>
<reference evidence="6 7" key="1">
    <citation type="submission" date="2016-10" db="EMBL/GenBank/DDBJ databases">
        <authorList>
            <person name="de Groot N.N."/>
        </authorList>
    </citation>
    <scope>NUCLEOTIDE SEQUENCE [LARGE SCALE GENOMIC DNA]</scope>
    <source>
        <strain evidence="6 7">DSM 17074</strain>
    </source>
</reference>
<dbReference type="AlphaFoldDB" id="A0A1I6TLZ3"/>
<dbReference type="SUPFAM" id="SSF141457">
    <property type="entry name" value="BH3618-like"/>
    <property type="match status" value="1"/>
</dbReference>
<dbReference type="OrthoDB" id="9801235at2"/>
<dbReference type="InterPro" id="IPR003775">
    <property type="entry name" value="Flagellar_assembly_factor_FliW"/>
</dbReference>
<comment type="function">
    <text evidence="4">Acts as an anti-CsrA protein, binds CsrA and prevents it from repressing translation of its target genes, one of which is flagellin. Binds to flagellin and participates in the assembly of the flagellum.</text>
</comment>
<dbReference type="PANTHER" id="PTHR39190:SF1">
    <property type="entry name" value="FLAGELLAR ASSEMBLY FACTOR FLIW"/>
    <property type="match status" value="1"/>
</dbReference>
<name>A0A1I6TLZ3_9BACI</name>
<gene>
    <name evidence="4 5" type="primary">fliW</name>
    <name evidence="5" type="ORF">HMI01_17200</name>
    <name evidence="6" type="ORF">SAMN05421668_11629</name>
</gene>
<organism evidence="6 7">
    <name type="scientific">Halolactibacillus miurensis</name>
    <dbReference type="NCBI Taxonomy" id="306541"/>
    <lineage>
        <taxon>Bacteria</taxon>
        <taxon>Bacillati</taxon>
        <taxon>Bacillota</taxon>
        <taxon>Bacilli</taxon>
        <taxon>Bacillales</taxon>
        <taxon>Bacillaceae</taxon>
        <taxon>Halolactibacillus</taxon>
    </lineage>
</organism>
<keyword evidence="1 4" id="KW-0963">Cytoplasm</keyword>
<keyword evidence="3 4" id="KW-0810">Translation regulation</keyword>
<reference evidence="5 8" key="2">
    <citation type="submission" date="2019-07" db="EMBL/GenBank/DDBJ databases">
        <title>Whole genome shotgun sequence of Halolactibacillus miurensis NBRC 100873.</title>
        <authorList>
            <person name="Hosoyama A."/>
            <person name="Uohara A."/>
            <person name="Ohji S."/>
            <person name="Ichikawa N."/>
        </authorList>
    </citation>
    <scope>NUCLEOTIDE SEQUENCE [LARGE SCALE GENOMIC DNA]</scope>
    <source>
        <strain evidence="5 8">NBRC 100873</strain>
    </source>
</reference>
<comment type="similarity">
    <text evidence="4">Belongs to the FliW family.</text>
</comment>
<evidence type="ECO:0000313" key="5">
    <source>
        <dbReference type="EMBL" id="GEM04732.1"/>
    </source>
</evidence>
<keyword evidence="4" id="KW-0143">Chaperone</keyword>
<protein>
    <recommendedName>
        <fullName evidence="4">Flagellar assembly factor FliW</fullName>
    </recommendedName>
</protein>
<comment type="subcellular location">
    <subcellularLocation>
        <location evidence="4">Cytoplasm</location>
    </subcellularLocation>
</comment>
<evidence type="ECO:0000313" key="6">
    <source>
        <dbReference type="EMBL" id="SFS90184.1"/>
    </source>
</evidence>
<evidence type="ECO:0000256" key="3">
    <source>
        <dbReference type="ARBA" id="ARBA00022845"/>
    </source>
</evidence>
<accession>A0A1I6TLZ3</accession>
<dbReference type="InterPro" id="IPR024046">
    <property type="entry name" value="Flagellar_assmbl_FliW_dom_sf"/>
</dbReference>
<proteinExistence type="inferred from homology"/>
<dbReference type="STRING" id="306541.SAMN05421668_11629"/>
<dbReference type="EMBL" id="BJWJ01000016">
    <property type="protein sequence ID" value="GEM04732.1"/>
    <property type="molecule type" value="Genomic_DNA"/>
</dbReference>